<dbReference type="Proteomes" id="UP000541558">
    <property type="component" value="Unassembled WGS sequence"/>
</dbReference>
<dbReference type="EMBL" id="JAACJK010000224">
    <property type="protein sequence ID" value="KAF5313360.1"/>
    <property type="molecule type" value="Genomic_DNA"/>
</dbReference>
<feature type="region of interest" description="Disordered" evidence="1">
    <location>
        <begin position="124"/>
        <end position="143"/>
    </location>
</feature>
<comment type="caution">
    <text evidence="2">The sequence shown here is derived from an EMBL/GenBank/DDBJ whole genome shotgun (WGS) entry which is preliminary data.</text>
</comment>
<reference evidence="2 3" key="1">
    <citation type="journal article" date="2020" name="ISME J.">
        <title>Uncovering the hidden diversity of litter-decomposition mechanisms in mushroom-forming fungi.</title>
        <authorList>
            <person name="Floudas D."/>
            <person name="Bentzer J."/>
            <person name="Ahren D."/>
            <person name="Johansson T."/>
            <person name="Persson P."/>
            <person name="Tunlid A."/>
        </authorList>
    </citation>
    <scope>NUCLEOTIDE SEQUENCE [LARGE SCALE GENOMIC DNA]</scope>
    <source>
        <strain evidence="2 3">CBS 175.51</strain>
    </source>
</reference>
<dbReference type="InterPro" id="IPR052670">
    <property type="entry name" value="UPF0654_domain"/>
</dbReference>
<dbReference type="GO" id="GO:0005737">
    <property type="term" value="C:cytoplasm"/>
    <property type="evidence" value="ECO:0007669"/>
    <property type="project" value="TreeGrafter"/>
</dbReference>
<accession>A0A8H5EUU0</accession>
<dbReference type="PANTHER" id="PTHR36576">
    <property type="entry name" value="UPF0654 PROTEIN C11D3.01C-RELATED"/>
    <property type="match status" value="1"/>
</dbReference>
<protein>
    <recommendedName>
        <fullName evidence="4">Conidiation-specific protein 6</fullName>
    </recommendedName>
</protein>
<sequence length="143" mass="15696">MSHQKNPANVVRGLKAAIHNPNVSEEAKQRDLQRLQEMGEDITGLTSASGDFDAQDEGHSADPHIFLKLDQHEDAMKQVTKQMLEQGEEEMQRSASAASADLDIDMNGHSKTRVLAGYKATLSNPRTSEAAKAHAEQVLEEYA</sequence>
<dbReference type="PANTHER" id="PTHR36576:SF1">
    <property type="entry name" value="UPF0654 PROTEIN C11D3.01C-RELATED"/>
    <property type="match status" value="1"/>
</dbReference>
<dbReference type="OrthoDB" id="5419162at2759"/>
<evidence type="ECO:0000256" key="1">
    <source>
        <dbReference type="SAM" id="MobiDB-lite"/>
    </source>
</evidence>
<name>A0A8H5EUU0_9AGAR</name>
<dbReference type="Pfam" id="PF10346">
    <property type="entry name" value="Con-6"/>
    <property type="match status" value="2"/>
</dbReference>
<organism evidence="2 3">
    <name type="scientific">Ephemerocybe angulata</name>
    <dbReference type="NCBI Taxonomy" id="980116"/>
    <lineage>
        <taxon>Eukaryota</taxon>
        <taxon>Fungi</taxon>
        <taxon>Dikarya</taxon>
        <taxon>Basidiomycota</taxon>
        <taxon>Agaricomycotina</taxon>
        <taxon>Agaricomycetes</taxon>
        <taxon>Agaricomycetidae</taxon>
        <taxon>Agaricales</taxon>
        <taxon>Agaricineae</taxon>
        <taxon>Psathyrellaceae</taxon>
        <taxon>Ephemerocybe</taxon>
    </lineage>
</organism>
<evidence type="ECO:0008006" key="4">
    <source>
        <dbReference type="Google" id="ProtNLM"/>
    </source>
</evidence>
<proteinExistence type="predicted"/>
<evidence type="ECO:0000313" key="2">
    <source>
        <dbReference type="EMBL" id="KAF5313360.1"/>
    </source>
</evidence>
<evidence type="ECO:0000313" key="3">
    <source>
        <dbReference type="Proteomes" id="UP000541558"/>
    </source>
</evidence>
<gene>
    <name evidence="2" type="ORF">D9611_008476</name>
</gene>
<keyword evidence="3" id="KW-1185">Reference proteome</keyword>
<dbReference type="InterPro" id="IPR018824">
    <property type="entry name" value="Conidiation-specific_6"/>
</dbReference>
<dbReference type="AlphaFoldDB" id="A0A8H5EUU0"/>